<organism evidence="1 2">
    <name type="scientific">Cricetulus griseus</name>
    <name type="common">Chinese hamster</name>
    <name type="synonym">Cricetulus barabensis griseus</name>
    <dbReference type="NCBI Taxonomy" id="10029"/>
    <lineage>
        <taxon>Eukaryota</taxon>
        <taxon>Metazoa</taxon>
        <taxon>Chordata</taxon>
        <taxon>Craniata</taxon>
        <taxon>Vertebrata</taxon>
        <taxon>Euteleostomi</taxon>
        <taxon>Mammalia</taxon>
        <taxon>Eutheria</taxon>
        <taxon>Euarchontoglires</taxon>
        <taxon>Glires</taxon>
        <taxon>Rodentia</taxon>
        <taxon>Myomorpha</taxon>
        <taxon>Muroidea</taxon>
        <taxon>Cricetidae</taxon>
        <taxon>Cricetinae</taxon>
        <taxon>Cricetulus</taxon>
    </lineage>
</organism>
<gene>
    <name evidence="1" type="ORF">I79_006220</name>
</gene>
<accession>G3H791</accession>
<dbReference type="Proteomes" id="UP000001075">
    <property type="component" value="Unassembled WGS sequence"/>
</dbReference>
<dbReference type="EMBL" id="JH000190">
    <property type="protein sequence ID" value="EGW06025.1"/>
    <property type="molecule type" value="Genomic_DNA"/>
</dbReference>
<dbReference type="AlphaFoldDB" id="G3H791"/>
<evidence type="ECO:0000313" key="1">
    <source>
        <dbReference type="EMBL" id="EGW06025.1"/>
    </source>
</evidence>
<proteinExistence type="predicted"/>
<protein>
    <submittedName>
        <fullName evidence="1">Uncharacterized protein</fullName>
    </submittedName>
</protein>
<sequence length="67" mass="7509">MPSIPQVIHSGSLIWQKVKWWQLSLCGLLPHKPPAYQLSEPPEGLEMLQSRHEGAVFQACMASGRQV</sequence>
<name>G3H791_CRIGR</name>
<evidence type="ECO:0000313" key="2">
    <source>
        <dbReference type="Proteomes" id="UP000001075"/>
    </source>
</evidence>
<reference evidence="2" key="1">
    <citation type="journal article" date="2011" name="Nat. Biotechnol.">
        <title>The genomic sequence of the Chinese hamster ovary (CHO)-K1 cell line.</title>
        <authorList>
            <person name="Xu X."/>
            <person name="Nagarajan H."/>
            <person name="Lewis N.E."/>
            <person name="Pan S."/>
            <person name="Cai Z."/>
            <person name="Liu X."/>
            <person name="Chen W."/>
            <person name="Xie M."/>
            <person name="Wang W."/>
            <person name="Hammond S."/>
            <person name="Andersen M.R."/>
            <person name="Neff N."/>
            <person name="Passarelli B."/>
            <person name="Koh W."/>
            <person name="Fan H.C."/>
            <person name="Wang J."/>
            <person name="Gui Y."/>
            <person name="Lee K.H."/>
            <person name="Betenbaugh M.J."/>
            <person name="Quake S.R."/>
            <person name="Famili I."/>
            <person name="Palsson B.O."/>
            <person name="Wang J."/>
        </authorList>
    </citation>
    <scope>NUCLEOTIDE SEQUENCE [LARGE SCALE GENOMIC DNA]</scope>
    <source>
        <strain evidence="2">CHO K1 cell line</strain>
    </source>
</reference>
<dbReference type="InParanoid" id="G3H791"/>